<evidence type="ECO:0000313" key="4">
    <source>
        <dbReference type="EMBL" id="TPN82881.1"/>
    </source>
</evidence>
<accession>A0A504J9M0</accession>
<evidence type="ECO:0000256" key="2">
    <source>
        <dbReference type="SAM" id="SignalP"/>
    </source>
</evidence>
<dbReference type="AlphaFoldDB" id="A0A504J9M0"/>
<dbReference type="Pfam" id="PF18962">
    <property type="entry name" value="Por_Secre_tail"/>
    <property type="match status" value="1"/>
</dbReference>
<proteinExistence type="predicted"/>
<sequence length="558" mass="61437">MKTIILFAAAIFCSFISFGQVTNEGKPASWETSFKSSKKSISEIKMPSFNLEKIKSEDKVNDSDRSTPYRFGHEFKVNVDIKKDGTLDVLPNGDHIYRIAIYSEGAKTLNFVFNRYNVPTGATIYLYSDDKTDLLGAYTNVFNRPDQMLGTWMVAGEKVWIEYREPKDVVGQGDINLGRVIHGYRSVTDVEIKQKALNDSGDCNVDVDCNIGTGNAIKNRLKHSVAFVIMQGFVCSGNLINNTNNDGAPFFLTANHCDAGPESTWAFRFNWISPNPSCATTANSTNTSVNQTTSGATRLARNSKSDVKLLRLDGGLGNNWDLEFAGWDRSGRVPTRFTLGIHHPAGDIMKVCRDDTSPQKFTRSFNGNPSTEMWRINNWDVGVTEGGSSGSALFDRRGRIIGQLAGGFAACSGTNDNGQEDWYGRFDISWNFGNSNSTRLSNWLDPNNTGATTLNSISSNNVKVDDTVSVADQNNELTSDVAVLYPNPTDGVLNIVNNSGSKLTYNLLSITGQEVRKGELTERNTVLDMRSTGSGVYFISITDTSNNKNITKRIVIDK</sequence>
<evidence type="ECO:0000259" key="3">
    <source>
        <dbReference type="Pfam" id="PF18962"/>
    </source>
</evidence>
<dbReference type="PANTHER" id="PTHR36234:SF5">
    <property type="entry name" value="LYSYL ENDOPEPTIDASE"/>
    <property type="match status" value="1"/>
</dbReference>
<feature type="signal peptide" evidence="2">
    <location>
        <begin position="1"/>
        <end position="19"/>
    </location>
</feature>
<dbReference type="OrthoDB" id="9342482at2"/>
<organism evidence="4 5">
    <name type="scientific">Aquimarina algicola</name>
    <dbReference type="NCBI Taxonomy" id="2589995"/>
    <lineage>
        <taxon>Bacteria</taxon>
        <taxon>Pseudomonadati</taxon>
        <taxon>Bacteroidota</taxon>
        <taxon>Flavobacteriia</taxon>
        <taxon>Flavobacteriales</taxon>
        <taxon>Flavobacteriaceae</taxon>
        <taxon>Aquimarina</taxon>
    </lineage>
</organism>
<evidence type="ECO:0000313" key="5">
    <source>
        <dbReference type="Proteomes" id="UP000315540"/>
    </source>
</evidence>
<dbReference type="InterPro" id="IPR026444">
    <property type="entry name" value="Secre_tail"/>
</dbReference>
<keyword evidence="5" id="KW-1185">Reference proteome</keyword>
<comment type="caution">
    <text evidence="4">The sequence shown here is derived from an EMBL/GenBank/DDBJ whole genome shotgun (WGS) entry which is preliminary data.</text>
</comment>
<reference evidence="4 5" key="1">
    <citation type="submission" date="2019-06" db="EMBL/GenBank/DDBJ databases">
        <authorList>
            <person name="Meng X."/>
        </authorList>
    </citation>
    <scope>NUCLEOTIDE SEQUENCE [LARGE SCALE GENOMIC DNA]</scope>
    <source>
        <strain evidence="4 5">M625</strain>
    </source>
</reference>
<dbReference type="InterPro" id="IPR043504">
    <property type="entry name" value="Peptidase_S1_PA_chymotrypsin"/>
</dbReference>
<gene>
    <name evidence="4" type="ORF">FHK87_20865</name>
</gene>
<dbReference type="Gene3D" id="2.40.10.10">
    <property type="entry name" value="Trypsin-like serine proteases"/>
    <property type="match status" value="2"/>
</dbReference>
<evidence type="ECO:0000256" key="1">
    <source>
        <dbReference type="ARBA" id="ARBA00022729"/>
    </source>
</evidence>
<dbReference type="SUPFAM" id="SSF50494">
    <property type="entry name" value="Trypsin-like serine proteases"/>
    <property type="match status" value="1"/>
</dbReference>
<dbReference type="NCBIfam" id="TIGR04183">
    <property type="entry name" value="Por_Secre_tail"/>
    <property type="match status" value="1"/>
</dbReference>
<dbReference type="Proteomes" id="UP000315540">
    <property type="component" value="Unassembled WGS sequence"/>
</dbReference>
<keyword evidence="1 2" id="KW-0732">Signal</keyword>
<dbReference type="PANTHER" id="PTHR36234">
    <property type="entry name" value="LYSYL ENDOPEPTIDASE"/>
    <property type="match status" value="1"/>
</dbReference>
<feature type="chain" id="PRO_5021424896" evidence="2">
    <location>
        <begin position="20"/>
        <end position="558"/>
    </location>
</feature>
<name>A0A504J9M0_9FLAO</name>
<dbReference type="InterPro" id="IPR009003">
    <property type="entry name" value="Peptidase_S1_PA"/>
</dbReference>
<protein>
    <submittedName>
        <fullName evidence="4">T9SS type A sorting domain-containing protein</fullName>
    </submittedName>
</protein>
<dbReference type="RefSeq" id="WP_140596278.1">
    <property type="nucleotide sequence ID" value="NZ_VFWZ01000008.1"/>
</dbReference>
<dbReference type="EMBL" id="VFWZ01000008">
    <property type="protein sequence ID" value="TPN82881.1"/>
    <property type="molecule type" value="Genomic_DNA"/>
</dbReference>
<feature type="domain" description="Secretion system C-terminal sorting" evidence="3">
    <location>
        <begin position="484"/>
        <end position="555"/>
    </location>
</feature>